<dbReference type="EMBL" id="JAWDGP010004246">
    <property type="protein sequence ID" value="KAK3766234.1"/>
    <property type="molecule type" value="Genomic_DNA"/>
</dbReference>
<dbReference type="AlphaFoldDB" id="A0AAE0ZB63"/>
<evidence type="ECO:0000256" key="1">
    <source>
        <dbReference type="SAM" id="MobiDB-lite"/>
    </source>
</evidence>
<organism evidence="2 3">
    <name type="scientific">Elysia crispata</name>
    <name type="common">lettuce slug</name>
    <dbReference type="NCBI Taxonomy" id="231223"/>
    <lineage>
        <taxon>Eukaryota</taxon>
        <taxon>Metazoa</taxon>
        <taxon>Spiralia</taxon>
        <taxon>Lophotrochozoa</taxon>
        <taxon>Mollusca</taxon>
        <taxon>Gastropoda</taxon>
        <taxon>Heterobranchia</taxon>
        <taxon>Euthyneura</taxon>
        <taxon>Panpulmonata</taxon>
        <taxon>Sacoglossa</taxon>
        <taxon>Placobranchoidea</taxon>
        <taxon>Plakobranchidae</taxon>
        <taxon>Elysia</taxon>
    </lineage>
</organism>
<proteinExistence type="predicted"/>
<gene>
    <name evidence="2" type="ORF">RRG08_017675</name>
</gene>
<reference evidence="2" key="1">
    <citation type="journal article" date="2023" name="G3 (Bethesda)">
        <title>A reference genome for the long-term kleptoplast-retaining sea slug Elysia crispata morphotype clarki.</title>
        <authorList>
            <person name="Eastman K.E."/>
            <person name="Pendleton A.L."/>
            <person name="Shaikh M.A."/>
            <person name="Suttiyut T."/>
            <person name="Ogas R."/>
            <person name="Tomko P."/>
            <person name="Gavelis G."/>
            <person name="Widhalm J.R."/>
            <person name="Wisecaver J.H."/>
        </authorList>
    </citation>
    <scope>NUCLEOTIDE SEQUENCE</scope>
    <source>
        <strain evidence="2">ECLA1</strain>
    </source>
</reference>
<protein>
    <submittedName>
        <fullName evidence="2">Uncharacterized protein</fullName>
    </submittedName>
</protein>
<dbReference type="Proteomes" id="UP001283361">
    <property type="component" value="Unassembled WGS sequence"/>
</dbReference>
<name>A0AAE0ZB63_9GAST</name>
<sequence>MKSSPELFGIKLKGISLRAVRAFLHSRFAHRETQGSKVTADRGRSVRKTIRKRPSLTNNPTVIILHSVSADNSTFLPLTCEKTPFCACAWSTGIIVNQPMRARRLIATSILKRPVSHISSSPSGPDVRAERDWATLCTSSVDLSRAGQASTSQGETIARQEAGRWRGGEILLYSRSDKTRLCSTGRLADTPGFTTCQVQGSPLSNMSDDLTDKQTGRQTNRQGGRQTDRKTKKTKKRQQATVTSARACCLAVGVRAYRKSPMVQTQGECPRQEDTGDDKNIQFCLSVISSYDTRHFL</sequence>
<feature type="compositionally biased region" description="Polar residues" evidence="1">
    <location>
        <begin position="193"/>
        <end position="208"/>
    </location>
</feature>
<evidence type="ECO:0000313" key="2">
    <source>
        <dbReference type="EMBL" id="KAK3766234.1"/>
    </source>
</evidence>
<accession>A0AAE0ZB63</accession>
<keyword evidence="3" id="KW-1185">Reference proteome</keyword>
<evidence type="ECO:0000313" key="3">
    <source>
        <dbReference type="Proteomes" id="UP001283361"/>
    </source>
</evidence>
<feature type="region of interest" description="Disordered" evidence="1">
    <location>
        <begin position="193"/>
        <end position="239"/>
    </location>
</feature>
<comment type="caution">
    <text evidence="2">The sequence shown here is derived from an EMBL/GenBank/DDBJ whole genome shotgun (WGS) entry which is preliminary data.</text>
</comment>